<accession>A0A152A255</accession>
<comment type="caution">
    <text evidence="1">The sequence shown here is derived from an EMBL/GenBank/DDBJ whole genome shotgun (WGS) entry which is preliminary data.</text>
</comment>
<gene>
    <name evidence="1" type="ORF">DLAC_03075</name>
</gene>
<reference evidence="1 2" key="1">
    <citation type="submission" date="2015-12" db="EMBL/GenBank/DDBJ databases">
        <title>Dictyostelia acquired genes for synthesis and detection of signals that induce cell-type specialization by lateral gene transfer from prokaryotes.</title>
        <authorList>
            <person name="Gloeckner G."/>
            <person name="Schaap P."/>
        </authorList>
    </citation>
    <scope>NUCLEOTIDE SEQUENCE [LARGE SCALE GENOMIC DNA]</scope>
    <source>
        <strain evidence="1 2">TK</strain>
    </source>
</reference>
<dbReference type="OMA" id="WISEFFS"/>
<dbReference type="AlphaFoldDB" id="A0A152A255"/>
<name>A0A152A255_TIELA</name>
<dbReference type="InParanoid" id="A0A152A255"/>
<keyword evidence="2" id="KW-1185">Reference proteome</keyword>
<dbReference type="EMBL" id="LODT01000015">
    <property type="protein sequence ID" value="KYR00333.1"/>
    <property type="molecule type" value="Genomic_DNA"/>
</dbReference>
<protein>
    <submittedName>
        <fullName evidence="1">Uncharacterized protein</fullName>
    </submittedName>
</protein>
<organism evidence="1 2">
    <name type="scientific">Tieghemostelium lacteum</name>
    <name type="common">Slime mold</name>
    <name type="synonym">Dictyostelium lacteum</name>
    <dbReference type="NCBI Taxonomy" id="361077"/>
    <lineage>
        <taxon>Eukaryota</taxon>
        <taxon>Amoebozoa</taxon>
        <taxon>Evosea</taxon>
        <taxon>Eumycetozoa</taxon>
        <taxon>Dictyostelia</taxon>
        <taxon>Dictyosteliales</taxon>
        <taxon>Raperosteliaceae</taxon>
        <taxon>Tieghemostelium</taxon>
    </lineage>
</organism>
<evidence type="ECO:0000313" key="2">
    <source>
        <dbReference type="Proteomes" id="UP000076078"/>
    </source>
</evidence>
<sequence length="264" mass="30431">MTKKYISASDLFKLFGSKRDIPLNPQTFNGSTNSNTITSPPLNLTGGATFDGLVIPNTGVLSSNNTGEHYIEKQLIVFAHYIVADKYEVSYKDGVKSLVELGKSYDLPLELDVYLRKKLEENKKPIPPPEDFKKQLTYINNGKYQITRYFMKNVMRQGINERDNNTVLDLCKKYPESAEYMVKSIHFGLKVIDRLTLNDLDFGAKYSTSEKKPSEVKSQKQFETDYVWISEFFSCISRYIEFIQKIDQILLEAEEDDDEKPCYK</sequence>
<dbReference type="Proteomes" id="UP000076078">
    <property type="component" value="Unassembled WGS sequence"/>
</dbReference>
<proteinExistence type="predicted"/>
<evidence type="ECO:0000313" key="1">
    <source>
        <dbReference type="EMBL" id="KYR00333.1"/>
    </source>
</evidence>